<name>A0A3S1B210_9BACI</name>
<dbReference type="GO" id="GO:0015293">
    <property type="term" value="F:symporter activity"/>
    <property type="evidence" value="ECO:0007669"/>
    <property type="project" value="InterPro"/>
</dbReference>
<feature type="transmembrane region" description="Helical" evidence="4">
    <location>
        <begin position="50"/>
        <end position="74"/>
    </location>
</feature>
<dbReference type="GO" id="GO:0016020">
    <property type="term" value="C:membrane"/>
    <property type="evidence" value="ECO:0007669"/>
    <property type="project" value="InterPro"/>
</dbReference>
<evidence type="ECO:0000256" key="4">
    <source>
        <dbReference type="SAM" id="Phobius"/>
    </source>
</evidence>
<comment type="caution">
    <text evidence="5">The sequence shown here is derived from an EMBL/GenBank/DDBJ whole genome shotgun (WGS) entry which is preliminary data.</text>
</comment>
<protein>
    <submittedName>
        <fullName evidence="5">Uncharacterized protein</fullName>
    </submittedName>
</protein>
<proteinExistence type="predicted"/>
<evidence type="ECO:0000256" key="1">
    <source>
        <dbReference type="ARBA" id="ARBA00022692"/>
    </source>
</evidence>
<keyword evidence="2 4" id="KW-1133">Transmembrane helix</keyword>
<dbReference type="EMBL" id="RYZZ01000033">
    <property type="protein sequence ID" value="RUQ26623.1"/>
    <property type="molecule type" value="Genomic_DNA"/>
</dbReference>
<keyword evidence="6" id="KW-1185">Reference proteome</keyword>
<sequence length="85" mass="9527">MEGTIFRCKGQRKGECHNNGEGCGGRGITKAGKIVRRNNNIYEIVQSADWFNIVGSGYVKFLQMIVMPLVFILYKNESVKLEAEA</sequence>
<accession>A0A3S1B210</accession>
<dbReference type="OrthoDB" id="7778689at2"/>
<dbReference type="AlphaFoldDB" id="A0A3S1B210"/>
<dbReference type="Proteomes" id="UP000267430">
    <property type="component" value="Unassembled WGS sequence"/>
</dbReference>
<dbReference type="InterPro" id="IPR036458">
    <property type="entry name" value="Na:dicarbo_symporter_sf"/>
</dbReference>
<keyword evidence="3 4" id="KW-0472">Membrane</keyword>
<evidence type="ECO:0000256" key="3">
    <source>
        <dbReference type="ARBA" id="ARBA00023136"/>
    </source>
</evidence>
<evidence type="ECO:0000256" key="2">
    <source>
        <dbReference type="ARBA" id="ARBA00022989"/>
    </source>
</evidence>
<evidence type="ECO:0000313" key="5">
    <source>
        <dbReference type="EMBL" id="RUQ26623.1"/>
    </source>
</evidence>
<evidence type="ECO:0000313" key="6">
    <source>
        <dbReference type="Proteomes" id="UP000267430"/>
    </source>
</evidence>
<gene>
    <name evidence="5" type="ORF">ELQ35_18145</name>
</gene>
<keyword evidence="1 4" id="KW-0812">Transmembrane</keyword>
<dbReference type="SUPFAM" id="SSF118215">
    <property type="entry name" value="Proton glutamate symport protein"/>
    <property type="match status" value="1"/>
</dbReference>
<organism evidence="5 6">
    <name type="scientific">Peribacillus cavernae</name>
    <dbReference type="NCBI Taxonomy" id="1674310"/>
    <lineage>
        <taxon>Bacteria</taxon>
        <taxon>Bacillati</taxon>
        <taxon>Bacillota</taxon>
        <taxon>Bacilli</taxon>
        <taxon>Bacillales</taxon>
        <taxon>Bacillaceae</taxon>
        <taxon>Peribacillus</taxon>
    </lineage>
</organism>
<reference evidence="5 6" key="1">
    <citation type="submission" date="2018-12" db="EMBL/GenBank/DDBJ databases">
        <title>Bacillus chawlae sp. nov., Bacillus glennii sp. nov., and Bacillus saganii sp. nov. Isolated from the Vehicle Assembly Building at Kennedy Space Center where the Viking Spacecraft were Assembled.</title>
        <authorList>
            <person name="Seuylemezian A."/>
            <person name="Vaishampayan P."/>
        </authorList>
    </citation>
    <scope>NUCLEOTIDE SEQUENCE [LARGE SCALE GENOMIC DNA]</scope>
    <source>
        <strain evidence="5 6">L5</strain>
    </source>
</reference>